<organism evidence="2 3">
    <name type="scientific">Gemmobacter megaterium</name>
    <dbReference type="NCBI Taxonomy" id="1086013"/>
    <lineage>
        <taxon>Bacteria</taxon>
        <taxon>Pseudomonadati</taxon>
        <taxon>Pseudomonadota</taxon>
        <taxon>Alphaproteobacteria</taxon>
        <taxon>Rhodobacterales</taxon>
        <taxon>Paracoccaceae</taxon>
        <taxon>Gemmobacter</taxon>
    </lineage>
</organism>
<proteinExistence type="predicted"/>
<dbReference type="RefSeq" id="WP_144038979.1">
    <property type="nucleotide sequence ID" value="NZ_BMEH01000008.1"/>
</dbReference>
<evidence type="ECO:0000313" key="2">
    <source>
        <dbReference type="EMBL" id="SIT19653.1"/>
    </source>
</evidence>
<dbReference type="Proteomes" id="UP000186141">
    <property type="component" value="Unassembled WGS sequence"/>
</dbReference>
<evidence type="ECO:0000256" key="1">
    <source>
        <dbReference type="SAM" id="Phobius"/>
    </source>
</evidence>
<keyword evidence="3" id="KW-1185">Reference proteome</keyword>
<gene>
    <name evidence="2" type="ORF">SAMN05421774_10818</name>
</gene>
<accession>A0A1N7Q9V2</accession>
<keyword evidence="1" id="KW-0812">Transmembrane</keyword>
<evidence type="ECO:0000313" key="3">
    <source>
        <dbReference type="Proteomes" id="UP000186141"/>
    </source>
</evidence>
<keyword evidence="1" id="KW-0472">Membrane</keyword>
<dbReference type="AlphaFoldDB" id="A0A1N7Q9V2"/>
<reference evidence="2 3" key="1">
    <citation type="submission" date="2017-01" db="EMBL/GenBank/DDBJ databases">
        <authorList>
            <person name="Mah S.A."/>
            <person name="Swanson W.J."/>
            <person name="Moy G.W."/>
            <person name="Vacquier V.D."/>
        </authorList>
    </citation>
    <scope>NUCLEOTIDE SEQUENCE [LARGE SCALE GENOMIC DNA]</scope>
    <source>
        <strain evidence="2 3">DSM 26375</strain>
    </source>
</reference>
<name>A0A1N7Q9V2_9RHOB</name>
<sequence length="59" mass="6520">MREYSLARWMIRIMPFHTFNSSLPRSSRARAEIREALASLPGAELVVGGAILFGLLMAG</sequence>
<dbReference type="EMBL" id="FTOT01000008">
    <property type="protein sequence ID" value="SIT19653.1"/>
    <property type="molecule type" value="Genomic_DNA"/>
</dbReference>
<feature type="transmembrane region" description="Helical" evidence="1">
    <location>
        <begin position="36"/>
        <end position="58"/>
    </location>
</feature>
<protein>
    <submittedName>
        <fullName evidence="2">Uncharacterized protein</fullName>
    </submittedName>
</protein>
<keyword evidence="1" id="KW-1133">Transmembrane helix</keyword>